<dbReference type="Pfam" id="PF03031">
    <property type="entry name" value="NIF"/>
    <property type="match status" value="1"/>
</dbReference>
<evidence type="ECO:0000256" key="1">
    <source>
        <dbReference type="ARBA" id="ARBA00004434"/>
    </source>
</evidence>
<dbReference type="InterPro" id="IPR050365">
    <property type="entry name" value="TIM50"/>
</dbReference>
<comment type="subcellular location">
    <subcellularLocation>
        <location evidence="1 12">Mitochondrion inner membrane</location>
        <topology evidence="1 12">Single-pass membrane protein</topology>
    </subcellularLocation>
</comment>
<dbReference type="PROSITE" id="PS50969">
    <property type="entry name" value="FCP1"/>
    <property type="match status" value="1"/>
</dbReference>
<dbReference type="Proteomes" id="UP000631114">
    <property type="component" value="Unassembled WGS sequence"/>
</dbReference>
<dbReference type="GO" id="GO:0015031">
    <property type="term" value="P:protein transport"/>
    <property type="evidence" value="ECO:0007669"/>
    <property type="project" value="UniProtKB-KW"/>
</dbReference>
<evidence type="ECO:0000256" key="11">
    <source>
        <dbReference type="ARBA" id="ARBA00023136"/>
    </source>
</evidence>
<keyword evidence="16" id="KW-1185">Reference proteome</keyword>
<feature type="compositionally biased region" description="Polar residues" evidence="13">
    <location>
        <begin position="29"/>
        <end position="43"/>
    </location>
</feature>
<evidence type="ECO:0000313" key="15">
    <source>
        <dbReference type="EMBL" id="KAF9615168.1"/>
    </source>
</evidence>
<name>A0A835IEM9_9MAGN</name>
<keyword evidence="7 12" id="KW-0809">Transit peptide</keyword>
<evidence type="ECO:0000256" key="3">
    <source>
        <dbReference type="ARBA" id="ARBA00022448"/>
    </source>
</evidence>
<protein>
    <recommendedName>
        <fullName evidence="12">Mitochondrial import inner membrane translocase subunit TIM50</fullName>
    </recommendedName>
</protein>
<feature type="domain" description="FCP1 homology" evidence="14">
    <location>
        <begin position="130"/>
        <end position="274"/>
    </location>
</feature>
<evidence type="ECO:0000256" key="10">
    <source>
        <dbReference type="ARBA" id="ARBA00023128"/>
    </source>
</evidence>
<keyword evidence="11" id="KW-0472">Membrane</keyword>
<comment type="function">
    <text evidence="12">Essential component of the TIM23 complex, a complex that mediates the translocation of transit peptide-containing proteins across the mitochondrial inner membrane.</text>
</comment>
<evidence type="ECO:0000256" key="7">
    <source>
        <dbReference type="ARBA" id="ARBA00022946"/>
    </source>
</evidence>
<dbReference type="EMBL" id="JADFTS010000003">
    <property type="protein sequence ID" value="KAF9615168.1"/>
    <property type="molecule type" value="Genomic_DNA"/>
</dbReference>
<evidence type="ECO:0000256" key="4">
    <source>
        <dbReference type="ARBA" id="ARBA00022692"/>
    </source>
</evidence>
<dbReference type="SUPFAM" id="SSF56784">
    <property type="entry name" value="HAD-like"/>
    <property type="match status" value="1"/>
</dbReference>
<keyword evidence="6 12" id="KW-0653">Protein transport</keyword>
<keyword evidence="4" id="KW-0812">Transmembrane</keyword>
<dbReference type="CDD" id="cd07521">
    <property type="entry name" value="HAD_FCP1-like"/>
    <property type="match status" value="1"/>
</dbReference>
<evidence type="ECO:0000256" key="12">
    <source>
        <dbReference type="RuleBase" id="RU365079"/>
    </source>
</evidence>
<reference evidence="15 16" key="1">
    <citation type="submission" date="2020-10" db="EMBL/GenBank/DDBJ databases">
        <title>The Coptis chinensis genome and diversification of protoberbering-type alkaloids.</title>
        <authorList>
            <person name="Wang B."/>
            <person name="Shu S."/>
            <person name="Song C."/>
            <person name="Liu Y."/>
        </authorList>
    </citation>
    <scope>NUCLEOTIDE SEQUENCE [LARGE SCALE GENOMIC DNA]</scope>
    <source>
        <strain evidence="15">HL-2020</strain>
        <tissue evidence="15">Leaf</tissue>
    </source>
</reference>
<evidence type="ECO:0000259" key="14">
    <source>
        <dbReference type="PROSITE" id="PS50969"/>
    </source>
</evidence>
<comment type="caution">
    <text evidence="15">The sequence shown here is derived from an EMBL/GenBank/DDBJ whole genome shotgun (WGS) entry which is preliminary data.</text>
</comment>
<comment type="similarity">
    <text evidence="2 12">Belongs to the TIM50 family.</text>
</comment>
<proteinExistence type="inferred from homology"/>
<evidence type="ECO:0000256" key="5">
    <source>
        <dbReference type="ARBA" id="ARBA00022792"/>
    </source>
</evidence>
<dbReference type="GO" id="GO:0005744">
    <property type="term" value="C:TIM23 mitochondrial import inner membrane translocase complex"/>
    <property type="evidence" value="ECO:0007669"/>
    <property type="project" value="UniProtKB-UniRule"/>
</dbReference>
<evidence type="ECO:0000256" key="8">
    <source>
        <dbReference type="ARBA" id="ARBA00022989"/>
    </source>
</evidence>
<dbReference type="OrthoDB" id="287041at2759"/>
<dbReference type="AlphaFoldDB" id="A0A835IEM9"/>
<organism evidence="15 16">
    <name type="scientific">Coptis chinensis</name>
    <dbReference type="NCBI Taxonomy" id="261450"/>
    <lineage>
        <taxon>Eukaryota</taxon>
        <taxon>Viridiplantae</taxon>
        <taxon>Streptophyta</taxon>
        <taxon>Embryophyta</taxon>
        <taxon>Tracheophyta</taxon>
        <taxon>Spermatophyta</taxon>
        <taxon>Magnoliopsida</taxon>
        <taxon>Ranunculales</taxon>
        <taxon>Ranunculaceae</taxon>
        <taxon>Coptidoideae</taxon>
        <taxon>Coptis</taxon>
    </lineage>
</organism>
<dbReference type="FunFam" id="3.40.50.1000:FF:000019">
    <property type="entry name" value="Mitochondrial import inner membrane translocase subunit TIM50"/>
    <property type="match status" value="1"/>
</dbReference>
<evidence type="ECO:0000256" key="9">
    <source>
        <dbReference type="ARBA" id="ARBA00023010"/>
    </source>
</evidence>
<comment type="subunit">
    <text evidence="12">Component of the TIM23 complex.</text>
</comment>
<dbReference type="PANTHER" id="PTHR12210">
    <property type="entry name" value="DULLARD PROTEIN PHOSPHATASE"/>
    <property type="match status" value="1"/>
</dbReference>
<keyword evidence="9 12" id="KW-0811">Translocation</keyword>
<dbReference type="InterPro" id="IPR036412">
    <property type="entry name" value="HAD-like_sf"/>
</dbReference>
<evidence type="ECO:0000256" key="2">
    <source>
        <dbReference type="ARBA" id="ARBA00006344"/>
    </source>
</evidence>
<keyword evidence="3 12" id="KW-0813">Transport</keyword>
<feature type="region of interest" description="Disordered" evidence="13">
    <location>
        <begin position="29"/>
        <end position="54"/>
    </location>
</feature>
<sequence>MYRRLVLYLCKHKKPISFSSSSSNNNRYLCTQSTTTSLPKDQQPQPPRSDGTTKMNSWNYLKYGAYATLAGLSGTVAYQTYAYSADEVDSITKDIRNSLKQKKNKDASSLEEYTEPYSDKLLPDLAPELKGLGVMTLVVDLNETLIYSDWKRERGWRTFKRPGVDAFLERLAQFYEIVVFSDQQEGMFVDPICERLNQKGTITYRLGRTATKYQNGKHYKDLSKLNRDPAKVIYVSGHALETALQLDNCLEIKPWKLEEGDTALLDLVPFLNVILAYRRPQDIRKVLESYRGCDVATEFHERQRKLVDEQRKTKKTIWSR</sequence>
<dbReference type="InterPro" id="IPR023214">
    <property type="entry name" value="HAD_sf"/>
</dbReference>
<evidence type="ECO:0000313" key="16">
    <source>
        <dbReference type="Proteomes" id="UP000631114"/>
    </source>
</evidence>
<keyword evidence="8" id="KW-1133">Transmembrane helix</keyword>
<keyword evidence="5" id="KW-0999">Mitochondrion inner membrane</keyword>
<evidence type="ECO:0000256" key="6">
    <source>
        <dbReference type="ARBA" id="ARBA00022927"/>
    </source>
</evidence>
<dbReference type="InterPro" id="IPR004274">
    <property type="entry name" value="FCP1_dom"/>
</dbReference>
<keyword evidence="10 12" id="KW-0496">Mitochondrion</keyword>
<accession>A0A835IEM9</accession>
<dbReference type="SMART" id="SM00577">
    <property type="entry name" value="CPDc"/>
    <property type="match status" value="1"/>
</dbReference>
<gene>
    <name evidence="15" type="ORF">IFM89_022229</name>
</gene>
<dbReference type="Gene3D" id="3.40.50.1000">
    <property type="entry name" value="HAD superfamily/HAD-like"/>
    <property type="match status" value="1"/>
</dbReference>
<evidence type="ECO:0000256" key="13">
    <source>
        <dbReference type="SAM" id="MobiDB-lite"/>
    </source>
</evidence>